<dbReference type="GeneID" id="95553859"/>
<reference evidence="2" key="1">
    <citation type="submission" date="2017-04" db="EMBL/GenBank/DDBJ databases">
        <authorList>
            <person name="Varghese N."/>
            <person name="Submissions S."/>
        </authorList>
    </citation>
    <scope>NUCLEOTIDE SEQUENCE [LARGE SCALE GENOMIC DNA]</scope>
    <source>
        <strain evidence="2">Ballard 720</strain>
    </source>
</reference>
<evidence type="ECO:0008006" key="3">
    <source>
        <dbReference type="Google" id="ProtNLM"/>
    </source>
</evidence>
<dbReference type="Proteomes" id="UP000192911">
    <property type="component" value="Unassembled WGS sequence"/>
</dbReference>
<dbReference type="InterPro" id="IPR007488">
    <property type="entry name" value="DUF535"/>
</dbReference>
<dbReference type="OrthoDB" id="1238765at2"/>
<dbReference type="AlphaFoldDB" id="A0A1X7E8F2"/>
<proteinExistence type="predicted"/>
<dbReference type="GO" id="GO:0006974">
    <property type="term" value="P:DNA damage response"/>
    <property type="evidence" value="ECO:0007669"/>
    <property type="project" value="TreeGrafter"/>
</dbReference>
<sequence>MRAVIKLLADTSALLSTFIPGHDAKSRFRRLRIWLYAALYPGAAYCWFKALSQNRFLVDMARQDRRFAEQPFHGLVRRHLDAVARVAMMRDHFTFMGRLFGEPIAERLYLRHERIVLATSPDFTIVLKTVTRCRREGFLTVACTDIATGVDLAWATLTIEQRPDGHAPELFIGGLQGPAGEARERVRSVTRANYGLRPKAAVMEAICALCGLLDIRALTAVTRAFHISTANANAFRSDYDAFWQEMGGVRIGDRFVLPLIPPHRTIDDVPSNKRAAFRRRQTLISEMKREIRDNLERLLLGERSMCEVERAE</sequence>
<dbReference type="PANTHER" id="PTHR38785">
    <property type="entry name" value="HOMOLOG OF VIRK"/>
    <property type="match status" value="1"/>
</dbReference>
<gene>
    <name evidence="1" type="ORF">SAMN06295900_10557</name>
</gene>
<dbReference type="EMBL" id="FXAH01000005">
    <property type="protein sequence ID" value="SMF29445.1"/>
    <property type="molecule type" value="Genomic_DNA"/>
</dbReference>
<keyword evidence="2" id="KW-1185">Reference proteome</keyword>
<organism evidence="1 2">
    <name type="scientific">Trinickia caryophylli</name>
    <name type="common">Paraburkholderia caryophylli</name>
    <dbReference type="NCBI Taxonomy" id="28094"/>
    <lineage>
        <taxon>Bacteria</taxon>
        <taxon>Pseudomonadati</taxon>
        <taxon>Pseudomonadota</taxon>
        <taxon>Betaproteobacteria</taxon>
        <taxon>Burkholderiales</taxon>
        <taxon>Burkholderiaceae</taxon>
        <taxon>Trinickia</taxon>
    </lineage>
</organism>
<evidence type="ECO:0000313" key="1">
    <source>
        <dbReference type="EMBL" id="SMF29445.1"/>
    </source>
</evidence>
<dbReference type="PANTHER" id="PTHR38785:SF1">
    <property type="entry name" value="HOMOLOG OF VIRK"/>
    <property type="match status" value="1"/>
</dbReference>
<evidence type="ECO:0000313" key="2">
    <source>
        <dbReference type="Proteomes" id="UP000192911"/>
    </source>
</evidence>
<dbReference type="STRING" id="28094.SAMN06295900_10557"/>
<dbReference type="Pfam" id="PF04393">
    <property type="entry name" value="DUF535"/>
    <property type="match status" value="1"/>
</dbReference>
<name>A0A1X7E8F2_TRICW</name>
<accession>A0A1X7E8F2</accession>
<dbReference type="RefSeq" id="WP_085227327.1">
    <property type="nucleotide sequence ID" value="NZ_BSQD01000004.1"/>
</dbReference>
<protein>
    <recommendedName>
        <fullName evidence="3">DUF535 domain-containing protein</fullName>
    </recommendedName>
</protein>